<reference evidence="1 2" key="1">
    <citation type="submission" date="2007-01" db="EMBL/GenBank/DDBJ databases">
        <title>Complete sequence of Psychromonas ingrahamii 37.</title>
        <authorList>
            <consortium name="US DOE Joint Genome Institute"/>
            <person name="Copeland A."/>
            <person name="Lucas S."/>
            <person name="Lapidus A."/>
            <person name="Barry K."/>
            <person name="Detter J.C."/>
            <person name="Glavina del Rio T."/>
            <person name="Hammon N."/>
            <person name="Israni S."/>
            <person name="Dalin E."/>
            <person name="Tice H."/>
            <person name="Pitluck S."/>
            <person name="Thompson L.S."/>
            <person name="Brettin T."/>
            <person name="Bruce D."/>
            <person name="Han C."/>
            <person name="Tapia R."/>
            <person name="Schmutz J."/>
            <person name="Larimer F."/>
            <person name="Land M."/>
            <person name="Hauser L."/>
            <person name="Kyrpides N."/>
            <person name="Ivanova N."/>
            <person name="Staley J."/>
            <person name="Richardson P."/>
        </authorList>
    </citation>
    <scope>NUCLEOTIDE SEQUENCE [LARGE SCALE GENOMIC DNA]</scope>
    <source>
        <strain evidence="1 2">37</strain>
    </source>
</reference>
<dbReference type="Proteomes" id="UP000000639">
    <property type="component" value="Chromosome"/>
</dbReference>
<dbReference type="eggNOG" id="ENOG5032YQA">
    <property type="taxonomic scope" value="Bacteria"/>
</dbReference>
<organism evidence="1 2">
    <name type="scientific">Psychromonas ingrahamii (strain DSM 17664 / CCUG 51855 / 37)</name>
    <dbReference type="NCBI Taxonomy" id="357804"/>
    <lineage>
        <taxon>Bacteria</taxon>
        <taxon>Pseudomonadati</taxon>
        <taxon>Pseudomonadota</taxon>
        <taxon>Gammaproteobacteria</taxon>
        <taxon>Alteromonadales</taxon>
        <taxon>Psychromonadaceae</taxon>
        <taxon>Psychromonas</taxon>
    </lineage>
</organism>
<dbReference type="EMBL" id="CP000510">
    <property type="protein sequence ID" value="ABM04280.1"/>
    <property type="molecule type" value="Genomic_DNA"/>
</dbReference>
<dbReference type="KEGG" id="pin:Ping_2559"/>
<accession>A1SXR5</accession>
<proteinExistence type="predicted"/>
<dbReference type="AlphaFoldDB" id="A1SXR5"/>
<name>A1SXR5_PSYIN</name>
<keyword evidence="2" id="KW-1185">Reference proteome</keyword>
<gene>
    <name evidence="1" type="ordered locus">Ping_2559</name>
</gene>
<sequence>MHSLEFIPHPSFKSLFQEADAQKIWALLKERDNVIRAETAVYLNKAPVEALTPELLRLDTFSKGCNKQRTDRLKQLIGSYVRYIMEARGYDIDEERRHRLKAGTESQPSLFKTSAVYVKRIENND</sequence>
<dbReference type="HOGENOM" id="CLU_1990826_0_0_6"/>
<protein>
    <submittedName>
        <fullName evidence="1">Uncharacterized protein</fullName>
    </submittedName>
</protein>
<evidence type="ECO:0000313" key="2">
    <source>
        <dbReference type="Proteomes" id="UP000000639"/>
    </source>
</evidence>
<evidence type="ECO:0000313" key="1">
    <source>
        <dbReference type="EMBL" id="ABM04280.1"/>
    </source>
</evidence>